<evidence type="ECO:0000313" key="2">
    <source>
        <dbReference type="EMBL" id="GGR87816.1"/>
    </source>
</evidence>
<dbReference type="RefSeq" id="WP_189072422.1">
    <property type="nucleotide sequence ID" value="NZ_BMQN01000002.1"/>
</dbReference>
<protein>
    <submittedName>
        <fullName evidence="2">VWA domain-containing protein</fullName>
    </submittedName>
</protein>
<keyword evidence="3" id="KW-1185">Reference proteome</keyword>
<sequence length="393" mass="42185">MMTTEERTRRWRLVLGGGDADGLAAQEGTEVPLTLEDRRMDAALAGLYDPPDGERRGGLGGSAPRVARWLADLREFFPSDVVRVMQADAIERLNLQQLLFEPEMLDGVEPDVHLVATLVSLKGVMPPSARDAARSVVRRVVDDLTRRLEEPTRAAVTGSLSRAQRTHRPKAAEIDWPGTIRANLRTYRPELGTLVPERLVGHGRRRRSLRDVVLCVDQSGSMAGSVVYAGVFGTVLASLPALSTRVVAFDTAVADLTEHLSDPVELLYGLQLGGGTDINRALAYCQGVIERPEQTVLVLLSDLFEGGNEREMLARARALRESGVLVVALLALSDDGAPSFDHGVARALASLDIPAFACTPDHFPGLLAAALRGDDPGAWAGDQGLVVRGSGVG</sequence>
<evidence type="ECO:0000259" key="1">
    <source>
        <dbReference type="SMART" id="SM00327"/>
    </source>
</evidence>
<dbReference type="Gene3D" id="3.40.50.410">
    <property type="entry name" value="von Willebrand factor, type A domain"/>
    <property type="match status" value="1"/>
</dbReference>
<evidence type="ECO:0000313" key="3">
    <source>
        <dbReference type="Proteomes" id="UP000644548"/>
    </source>
</evidence>
<dbReference type="InterPro" id="IPR008912">
    <property type="entry name" value="Uncharacterised_CoxE"/>
</dbReference>
<dbReference type="SMART" id="SM00327">
    <property type="entry name" value="VWA"/>
    <property type="match status" value="1"/>
</dbReference>
<dbReference type="Pfam" id="PF05762">
    <property type="entry name" value="VWA_CoxE"/>
    <property type="match status" value="1"/>
</dbReference>
<dbReference type="InterPro" id="IPR050458">
    <property type="entry name" value="LolB"/>
</dbReference>
<dbReference type="SUPFAM" id="SSF53300">
    <property type="entry name" value="vWA-like"/>
    <property type="match status" value="1"/>
</dbReference>
<dbReference type="EMBL" id="BMQN01000002">
    <property type="protein sequence ID" value="GGR87816.1"/>
    <property type="molecule type" value="Genomic_DNA"/>
</dbReference>
<gene>
    <name evidence="2" type="ORF">GCM10008960_13580</name>
</gene>
<dbReference type="PANTHER" id="PTHR30634">
    <property type="entry name" value="OUTER MEMBRANE LOLAB LIPOPROTEIN INSERTION APPARATUS"/>
    <property type="match status" value="1"/>
</dbReference>
<feature type="domain" description="VWFA" evidence="1">
    <location>
        <begin position="209"/>
        <end position="368"/>
    </location>
</feature>
<comment type="caution">
    <text evidence="2">The sequence shown here is derived from an EMBL/GenBank/DDBJ whole genome shotgun (WGS) entry which is preliminary data.</text>
</comment>
<organism evidence="2 3">
    <name type="scientific">Deinococcus sedimenti</name>
    <dbReference type="NCBI Taxonomy" id="1867090"/>
    <lineage>
        <taxon>Bacteria</taxon>
        <taxon>Thermotogati</taxon>
        <taxon>Deinococcota</taxon>
        <taxon>Deinococci</taxon>
        <taxon>Deinococcales</taxon>
        <taxon>Deinococcaceae</taxon>
        <taxon>Deinococcus</taxon>
    </lineage>
</organism>
<name>A0ABQ2S5C6_9DEIO</name>
<dbReference type="PANTHER" id="PTHR30634:SF16">
    <property type="entry name" value="OUTER-MEMBRANE LIPOPROTEIN LOLB"/>
    <property type="match status" value="1"/>
</dbReference>
<dbReference type="Proteomes" id="UP000644548">
    <property type="component" value="Unassembled WGS sequence"/>
</dbReference>
<dbReference type="InterPro" id="IPR036465">
    <property type="entry name" value="vWFA_dom_sf"/>
</dbReference>
<reference evidence="3" key="1">
    <citation type="journal article" date="2019" name="Int. J. Syst. Evol. Microbiol.">
        <title>The Global Catalogue of Microorganisms (GCM) 10K type strain sequencing project: providing services to taxonomists for standard genome sequencing and annotation.</title>
        <authorList>
            <consortium name="The Broad Institute Genomics Platform"/>
            <consortium name="The Broad Institute Genome Sequencing Center for Infectious Disease"/>
            <person name="Wu L."/>
            <person name="Ma J."/>
        </authorList>
    </citation>
    <scope>NUCLEOTIDE SEQUENCE [LARGE SCALE GENOMIC DNA]</scope>
    <source>
        <strain evidence="3">JCM 31405</strain>
    </source>
</reference>
<dbReference type="InterPro" id="IPR002035">
    <property type="entry name" value="VWF_A"/>
</dbReference>
<accession>A0ABQ2S5C6</accession>
<proteinExistence type="predicted"/>